<feature type="compositionally biased region" description="Low complexity" evidence="1">
    <location>
        <begin position="1246"/>
        <end position="1268"/>
    </location>
</feature>
<gene>
    <name evidence="4" type="ORF">ABCS64_06945</name>
</gene>
<evidence type="ECO:0000313" key="5">
    <source>
        <dbReference type="Proteomes" id="UP001574673"/>
    </source>
</evidence>
<accession>A0ABV4UGN0</accession>
<feature type="compositionally biased region" description="Low complexity" evidence="1">
    <location>
        <begin position="1056"/>
        <end position="1082"/>
    </location>
</feature>
<evidence type="ECO:0000259" key="2">
    <source>
        <dbReference type="Pfam" id="PF03527"/>
    </source>
</evidence>
<protein>
    <submittedName>
        <fullName evidence="4">RHS repeat-associated core domain-containing protein</fullName>
    </submittedName>
</protein>
<name>A0ABV4UGN0_9RHOO</name>
<proteinExistence type="predicted"/>
<comment type="caution">
    <text evidence="4">The sequence shown here is derived from an EMBL/GenBank/DDBJ whole genome shotgun (WGS) entry which is preliminary data.</text>
</comment>
<dbReference type="InterPro" id="IPR045351">
    <property type="entry name" value="DUF6531"/>
</dbReference>
<feature type="region of interest" description="Disordered" evidence="1">
    <location>
        <begin position="1363"/>
        <end position="1389"/>
    </location>
</feature>
<dbReference type="EMBL" id="JBEUWX010000002">
    <property type="protein sequence ID" value="MFA9950054.1"/>
    <property type="molecule type" value="Genomic_DNA"/>
</dbReference>
<feature type="region of interest" description="Disordered" evidence="1">
    <location>
        <begin position="1203"/>
        <end position="1234"/>
    </location>
</feature>
<feature type="compositionally biased region" description="Basic and acidic residues" evidence="1">
    <location>
        <begin position="1378"/>
        <end position="1388"/>
    </location>
</feature>
<organism evidence="4 5">
    <name type="scientific">Dentiradicibacter hellwigii</name>
    <dbReference type="NCBI Taxonomy" id="3149053"/>
    <lineage>
        <taxon>Bacteria</taxon>
        <taxon>Pseudomonadati</taxon>
        <taxon>Pseudomonadota</taxon>
        <taxon>Betaproteobacteria</taxon>
        <taxon>Rhodocyclales</taxon>
        <taxon>Rhodocyclaceae</taxon>
        <taxon>Dentiradicibacter</taxon>
    </lineage>
</organism>
<evidence type="ECO:0000313" key="4">
    <source>
        <dbReference type="EMBL" id="MFA9950054.1"/>
    </source>
</evidence>
<feature type="region of interest" description="Disordered" evidence="1">
    <location>
        <begin position="129"/>
        <end position="148"/>
    </location>
</feature>
<dbReference type="InterPro" id="IPR022385">
    <property type="entry name" value="Rhs_assc_core"/>
</dbReference>
<dbReference type="Pfam" id="PF20148">
    <property type="entry name" value="DUF6531"/>
    <property type="match status" value="1"/>
</dbReference>
<keyword evidence="5" id="KW-1185">Reference proteome</keyword>
<feature type="domain" description="DUF6531" evidence="3">
    <location>
        <begin position="27"/>
        <end position="107"/>
    </location>
</feature>
<feature type="region of interest" description="Disordered" evidence="1">
    <location>
        <begin position="1246"/>
        <end position="1282"/>
    </location>
</feature>
<dbReference type="Pfam" id="PF05593">
    <property type="entry name" value="RHS_repeat"/>
    <property type="match status" value="4"/>
</dbReference>
<feature type="domain" description="RHS protein conserved region" evidence="2">
    <location>
        <begin position="1397"/>
        <end position="1431"/>
    </location>
</feature>
<dbReference type="NCBIfam" id="TIGR03696">
    <property type="entry name" value="Rhs_assc_core"/>
    <property type="match status" value="1"/>
</dbReference>
<dbReference type="PRINTS" id="PR00394">
    <property type="entry name" value="RHSPROTEIN"/>
</dbReference>
<evidence type="ECO:0000256" key="1">
    <source>
        <dbReference type="SAM" id="MobiDB-lite"/>
    </source>
</evidence>
<dbReference type="NCBIfam" id="TIGR01643">
    <property type="entry name" value="YD_repeat_2x"/>
    <property type="match status" value="6"/>
</dbReference>
<evidence type="ECO:0000259" key="3">
    <source>
        <dbReference type="Pfam" id="PF20148"/>
    </source>
</evidence>
<dbReference type="Pfam" id="PF03527">
    <property type="entry name" value="RHS"/>
    <property type="match status" value="1"/>
</dbReference>
<dbReference type="Gene3D" id="2.180.10.10">
    <property type="entry name" value="RHS repeat-associated core"/>
    <property type="match status" value="4"/>
</dbReference>
<dbReference type="PANTHER" id="PTHR32305:SF15">
    <property type="entry name" value="PROTEIN RHSA-RELATED"/>
    <property type="match status" value="1"/>
</dbReference>
<feature type="region of interest" description="Disordered" evidence="1">
    <location>
        <begin position="1040"/>
        <end position="1099"/>
    </location>
</feature>
<dbReference type="PANTHER" id="PTHR32305">
    <property type="match status" value="1"/>
</dbReference>
<sequence length="1686" mass="185198">MSGSSSVLIGDQGAVACSVCPGGLQVGAPVNPQLGAKVLVGEEEQDFALPGALSLIWQRHYSSYVNAEQGGACGLFGYGWKSALELSLHLDTNGVSLFDSAGRILRFPTPLHPGEALYSPSEDIYLLRGGQAGPESTSPAQAPVEGHGVHHFGESASALQPRSPIPVASATLPAARTAHADASVIPIATENASPLPAWHSQSQWHHVPVAWAGSDNHIIASDSDGRILWHFTPGEAGYWRLVTRRDLIGREQKILYAEDLPPEQRTLPLKWQQQRKPADRVDLPGHLPCLITDGTGRRYRLHYTCLDTRAAAAWQQEHERRLQALARGEALPRPPTGPGHNAQAGWQQETGIRLERIDWENPPTGVPLPLVRYVYDRAGDLIGVHDRSGRRVREFAYAAHLMSAHRYRGGPWHRYRYEGQAEASGTPLPGARVIEQHNEQGLNYRFTYLSEPPSPDGQMRQRTEVTDSLGRQDIYRFTGSGGLSRLTEHQRADGSIERMEYDSFGRLTALTDPLGGTRYLRRDGQGRITGLQGPEGSYSRARYDDAGQLAETTDEAGRTTRYAYDAFGRLSRIHQQGADQDEEAALTTHYHYPDPQNAPLTAHLPVSIIDARGGIRHLAYNAAGQLVGHTDCSGQRTAYAYDLFGALTEETDALGQRTAYRYDEAGQLTETCLPDGSRLCQQWNDFGQITRLWQQDAHDQAVAGSETRLCYDLWGRLVERRHGGQRIGMHYDEAGRLIELTNENGAVSRFAYDLMDRLIEETGFDGRVQRYQYDAAGHLIAHHDGEGRRHCYQWNKAGYLTRILSSQHGSQGTVQRIAHLHYDKAGALNRVTHALQQPGQETPRLCSELCMAYDSLGRLTGETQRLYAQSNFATDGAPPPVEYEHAIRHTLNPLGRRTASEQAICRVDYLRYGAGHLHGLLLNGEEVLSLERDALHRETRRRYKNGAERIQTFTLRGQTEGEHWQLGNAASIPAPLIGQLYKRRYQYDALGQLTGLTQGQTHPQVLHYAYDASGRLIGETGSGPSGRALHWHFDPAGNRLPWSHPGEAAGGRTYAQSHPQSQFQPQPQQPQLQSQLQSQSLLRAAGQSPVRTHLPHVPSDPMMAPVQIEGEGATAGSIACWPDNRIGHSDEAAYRYDAQGNRIGADSLKEGGRQELFYDVDNRLIEVRQFDAHGRPAYTSIYRYDPFGRRLSQTVIAYETTTTQTARPGEETRPARQTRTETSAPIINEQTAYGRDGDLQETQTLQASQAPQALQSSHRQTMQTAQAPQTPPAPTETTRTTYYGWDGDHLVQIKSPTGTTHIVYEDEYSFTPLIELYQPACAQPEEQSEAQEAIARVMNSLAQLGSEEVRELQQQIKAQAESILRQGGLREEEDEGEREGKHEGEGKHARASNALQIRYFHCNQIGAPLALTDDKGQVIWAARYDPWGNIEEAFNADPEHFEQTLRLPGQQHDKATGLYYNRHRFYDPRLGAYISQDPIGLAGGMQPYRYPHNPFGAIDPWGLQDIAGLIQSSFAGVADQVSLGMHMAQQGATPAQISEAMHRSAIGYRAPVGLNGTLSVEANIGGHVMAGGNGSIGLAIGKNRHEFIPRVCAYITTCQTIGPGASGGIGVNGLLTNAPPSSGVTFHAGLFGEGGVLGKGSMSVLTEISKPSNITLSGGLGLGGGTSGGLMTCQQYTLCTPGCKKD</sequence>
<dbReference type="InterPro" id="IPR031325">
    <property type="entry name" value="RHS_repeat"/>
</dbReference>
<dbReference type="InterPro" id="IPR006530">
    <property type="entry name" value="YD"/>
</dbReference>
<dbReference type="InterPro" id="IPR001826">
    <property type="entry name" value="RHS"/>
</dbReference>
<reference evidence="5" key="1">
    <citation type="submission" date="2024-06" db="EMBL/GenBank/DDBJ databases">
        <title>Radixoralia hellwigii gen. nov., sp nov., isolated from a root canal in the human oral cavity.</title>
        <authorList>
            <person name="Bartsch S."/>
            <person name="Wittmer A."/>
            <person name="Schulz A.-K."/>
            <person name="Neumann-Schaal M."/>
            <person name="Wolf J."/>
            <person name="Gronow S."/>
            <person name="Tennert C."/>
            <person name="Haecker G."/>
            <person name="Cieplik F."/>
            <person name="Al-Ahmad A."/>
        </authorList>
    </citation>
    <scope>NUCLEOTIDE SEQUENCE [LARGE SCALE GENOMIC DNA]</scope>
    <source>
        <strain evidence="5">Wk13</strain>
    </source>
</reference>
<dbReference type="InterPro" id="IPR050708">
    <property type="entry name" value="T6SS_VgrG/RHS"/>
</dbReference>
<feature type="compositionally biased region" description="Polar residues" evidence="1">
    <location>
        <begin position="1215"/>
        <end position="1231"/>
    </location>
</feature>
<dbReference type="Proteomes" id="UP001574673">
    <property type="component" value="Unassembled WGS sequence"/>
</dbReference>
<dbReference type="RefSeq" id="WP_418891139.1">
    <property type="nucleotide sequence ID" value="NZ_JBEUWX010000002.1"/>
</dbReference>